<protein>
    <submittedName>
        <fullName evidence="7">Phage holin family protein</fullName>
    </submittedName>
</protein>
<keyword evidence="2 6" id="KW-0812">Transmembrane</keyword>
<evidence type="ECO:0000256" key="3">
    <source>
        <dbReference type="ARBA" id="ARBA00022989"/>
    </source>
</evidence>
<reference evidence="7 8" key="1">
    <citation type="submission" date="2022-05" db="EMBL/GenBank/DDBJ databases">
        <title>Sporolactobacillus sp nov CPB3-1, isolated from tree bark (Mangifera indica L.).</title>
        <authorList>
            <person name="Phuengjayaem S."/>
            <person name="Tanasupawat S."/>
        </authorList>
    </citation>
    <scope>NUCLEOTIDE SEQUENCE [LARGE SCALE GENOMIC DNA]</scope>
    <source>
        <strain evidence="7 8">CPB3-1</strain>
    </source>
</reference>
<feature type="transmembrane region" description="Helical" evidence="6">
    <location>
        <begin position="7"/>
        <end position="23"/>
    </location>
</feature>
<dbReference type="Pfam" id="PF05105">
    <property type="entry name" value="Phage_holin_4_1"/>
    <property type="match status" value="1"/>
</dbReference>
<dbReference type="InterPro" id="IPR006480">
    <property type="entry name" value="Phage_holin_4_1"/>
</dbReference>
<name>A0ABT0MAB6_9BACL</name>
<keyword evidence="4 6" id="KW-0472">Membrane</keyword>
<dbReference type="EMBL" id="JAMAST010000006">
    <property type="protein sequence ID" value="MCL1631816.1"/>
    <property type="molecule type" value="Genomic_DNA"/>
</dbReference>
<evidence type="ECO:0000256" key="1">
    <source>
        <dbReference type="ARBA" id="ARBA00004141"/>
    </source>
</evidence>
<accession>A0ABT0MAB6</accession>
<sequence>MTQHLHVYKSITMFLSVILSYVFGEWSPLITLLIAFVILDYISGLLAAAYKGKLSSKVGFQGIVRKVMIFAVVAAAHLCDRILGSESIIMDASIYFYLANELLSIIENAGEMGLPVPDKIKKMVAVLKNQEKNKADDPKQ</sequence>
<comment type="subcellular location">
    <subcellularLocation>
        <location evidence="1">Membrane</location>
        <topology evidence="1">Multi-pass membrane protein</topology>
    </subcellularLocation>
</comment>
<feature type="transmembrane region" description="Helical" evidence="6">
    <location>
        <begin position="29"/>
        <end position="50"/>
    </location>
</feature>
<dbReference type="NCBIfam" id="TIGR01593">
    <property type="entry name" value="holin_tox_secr"/>
    <property type="match status" value="1"/>
</dbReference>
<organism evidence="7 8">
    <name type="scientific">Sporolactobacillus mangiferae</name>
    <dbReference type="NCBI Taxonomy" id="2940498"/>
    <lineage>
        <taxon>Bacteria</taxon>
        <taxon>Bacillati</taxon>
        <taxon>Bacillota</taxon>
        <taxon>Bacilli</taxon>
        <taxon>Bacillales</taxon>
        <taxon>Sporolactobacillaceae</taxon>
        <taxon>Sporolactobacillus</taxon>
    </lineage>
</organism>
<proteinExistence type="inferred from homology"/>
<dbReference type="RefSeq" id="WP_249100537.1">
    <property type="nucleotide sequence ID" value="NZ_JAMAST010000006.1"/>
</dbReference>
<evidence type="ECO:0000256" key="4">
    <source>
        <dbReference type="ARBA" id="ARBA00023136"/>
    </source>
</evidence>
<evidence type="ECO:0000256" key="2">
    <source>
        <dbReference type="ARBA" id="ARBA00022692"/>
    </source>
</evidence>
<evidence type="ECO:0000313" key="8">
    <source>
        <dbReference type="Proteomes" id="UP001203004"/>
    </source>
</evidence>
<evidence type="ECO:0000313" key="7">
    <source>
        <dbReference type="EMBL" id="MCL1631816.1"/>
    </source>
</evidence>
<dbReference type="Proteomes" id="UP001203004">
    <property type="component" value="Unassembled WGS sequence"/>
</dbReference>
<keyword evidence="8" id="KW-1185">Reference proteome</keyword>
<comment type="similarity">
    <text evidence="5">Belongs to the bacteriophage holin family. Cp-1 holin subfamily.</text>
</comment>
<comment type="caution">
    <text evidence="7">The sequence shown here is derived from an EMBL/GenBank/DDBJ whole genome shotgun (WGS) entry which is preliminary data.</text>
</comment>
<evidence type="ECO:0000256" key="5">
    <source>
        <dbReference type="ARBA" id="ARBA00023600"/>
    </source>
</evidence>
<keyword evidence="3 6" id="KW-1133">Transmembrane helix</keyword>
<gene>
    <name evidence="7" type="ORF">M3N64_07615</name>
</gene>
<evidence type="ECO:0000256" key="6">
    <source>
        <dbReference type="SAM" id="Phobius"/>
    </source>
</evidence>